<dbReference type="InterPro" id="IPR036388">
    <property type="entry name" value="WH-like_DNA-bd_sf"/>
</dbReference>
<comment type="caution">
    <text evidence="3">The sequence shown here is derived from an EMBL/GenBank/DDBJ whole genome shotgun (WGS) entry which is preliminary data.</text>
</comment>
<name>A0A1J4KYJ7_9EUKA</name>
<evidence type="ECO:0000313" key="4">
    <source>
        <dbReference type="Proteomes" id="UP000179807"/>
    </source>
</evidence>
<dbReference type="Pfam" id="PF11422">
    <property type="entry name" value="IBP39"/>
    <property type="match status" value="1"/>
</dbReference>
<dbReference type="InterPro" id="IPR036184">
    <property type="entry name" value="IBP39-like_C_sf"/>
</dbReference>
<organism evidence="3 4">
    <name type="scientific">Tritrichomonas foetus</name>
    <dbReference type="NCBI Taxonomy" id="1144522"/>
    <lineage>
        <taxon>Eukaryota</taxon>
        <taxon>Metamonada</taxon>
        <taxon>Parabasalia</taxon>
        <taxon>Tritrichomonadida</taxon>
        <taxon>Tritrichomonadidae</taxon>
        <taxon>Tritrichomonas</taxon>
    </lineage>
</organism>
<dbReference type="InterPro" id="IPR018845">
    <property type="entry name" value="Initiator-bd"/>
</dbReference>
<evidence type="ECO:0000313" key="3">
    <source>
        <dbReference type="EMBL" id="OHT16337.1"/>
    </source>
</evidence>
<dbReference type="EMBL" id="MLAK01000117">
    <property type="protein sequence ID" value="OHT16337.1"/>
    <property type="molecule type" value="Genomic_DNA"/>
</dbReference>
<dbReference type="VEuPathDB" id="TrichDB:TRFO_41864"/>
<dbReference type="InterPro" id="IPR024238">
    <property type="entry name" value="IBP39_C"/>
</dbReference>
<dbReference type="Proteomes" id="UP000179807">
    <property type="component" value="Unassembled WGS sequence"/>
</dbReference>
<accession>A0A1J4KYJ7</accession>
<feature type="domain" description="Initiator binding protein 39kDa C-terminal" evidence="2">
    <location>
        <begin position="135"/>
        <end position="310"/>
    </location>
</feature>
<protein>
    <submittedName>
        <fullName evidence="3">39 kDa initiator binding protein</fullName>
    </submittedName>
</protein>
<evidence type="ECO:0000259" key="1">
    <source>
        <dbReference type="Pfam" id="PF10416"/>
    </source>
</evidence>
<dbReference type="SUPFAM" id="SSF103409">
    <property type="entry name" value="39 kda initiator binding protein, IBP39, C-terminal domains"/>
    <property type="match status" value="1"/>
</dbReference>
<sequence length="327" mass="37758">MTEPDPMNILPLDIQSMLKRKSSRDPSSRFSAKLHILLSFVTAHPEMEDKVGCAWVTEEEFRLNKRVLVQVMGIKINTLNVNLHALGFNQQKHNKDGWTLWKKPGFTRTSQDFTDQPHMASVKAGAMAPRNFQLNITLGPIQNQEFETFVQICKNIWTELLTSDDRPVQTPHFIDVAAQRFKQEEQPLDNARDVLRAIIAPSPNQNVVTFAQFCKFMAMFGPEKTIMLKIASLLSSSNNSGQWLMFEPQTMNANTFYGAFSDNEPNCLVLNYRNKPVRIWNLPNVEAMPNKRYIVDEENRYYSSWEEYFQYNPVAQQPEYTPAYSFS</sequence>
<feature type="domain" description="Initiator binding" evidence="1">
    <location>
        <begin position="7"/>
        <end position="96"/>
    </location>
</feature>
<dbReference type="AlphaFoldDB" id="A0A1J4KYJ7"/>
<dbReference type="Gene3D" id="1.10.10.10">
    <property type="entry name" value="Winged helix-like DNA-binding domain superfamily/Winged helix DNA-binding domain"/>
    <property type="match status" value="1"/>
</dbReference>
<gene>
    <name evidence="3" type="ORF">TRFO_41864</name>
</gene>
<dbReference type="Pfam" id="PF10416">
    <property type="entry name" value="IBD"/>
    <property type="match status" value="1"/>
</dbReference>
<dbReference type="OrthoDB" id="10457147at2759"/>
<dbReference type="GeneID" id="94848719"/>
<proteinExistence type="predicted"/>
<dbReference type="InterPro" id="IPR036390">
    <property type="entry name" value="WH_DNA-bd_sf"/>
</dbReference>
<evidence type="ECO:0000259" key="2">
    <source>
        <dbReference type="Pfam" id="PF11422"/>
    </source>
</evidence>
<dbReference type="SUPFAM" id="SSF46785">
    <property type="entry name" value="Winged helix' DNA-binding domain"/>
    <property type="match status" value="1"/>
</dbReference>
<reference evidence="3" key="1">
    <citation type="submission" date="2016-10" db="EMBL/GenBank/DDBJ databases">
        <authorList>
            <person name="Benchimol M."/>
            <person name="Almeida L.G."/>
            <person name="Vasconcelos A.T."/>
            <person name="Perreira-Neves A."/>
            <person name="Rosa I.A."/>
            <person name="Tasca T."/>
            <person name="Bogo M.R."/>
            <person name="de Souza W."/>
        </authorList>
    </citation>
    <scope>NUCLEOTIDE SEQUENCE [LARGE SCALE GENOMIC DNA]</scope>
    <source>
        <strain evidence="3">K</strain>
    </source>
</reference>
<keyword evidence="4" id="KW-1185">Reference proteome</keyword>
<dbReference type="RefSeq" id="XP_068369473.1">
    <property type="nucleotide sequence ID" value="XM_068514015.1"/>
</dbReference>